<feature type="region of interest" description="Disordered" evidence="9">
    <location>
        <begin position="58"/>
        <end position="192"/>
    </location>
</feature>
<dbReference type="GO" id="GO:0005634">
    <property type="term" value="C:nucleus"/>
    <property type="evidence" value="ECO:0007669"/>
    <property type="project" value="UniProtKB-SubCell"/>
</dbReference>
<feature type="compositionally biased region" description="Basic and acidic residues" evidence="9">
    <location>
        <begin position="114"/>
        <end position="133"/>
    </location>
</feature>
<evidence type="ECO:0000256" key="2">
    <source>
        <dbReference type="ARBA" id="ARBA00004496"/>
    </source>
</evidence>
<reference evidence="12" key="1">
    <citation type="journal article" date="2020" name="J. Eukaryot. Microbiol.">
        <title>De novo Sequencing, Assembly and Annotation of the Transcriptome for the Free-Living Testate Amoeba Arcella intermedia.</title>
        <authorList>
            <person name="Ribeiro G.M."/>
            <person name="Porfirio-Sousa A.L."/>
            <person name="Maurer-Alcala X.X."/>
            <person name="Katz L.A."/>
            <person name="Lahr D.J.G."/>
        </authorList>
    </citation>
    <scope>NUCLEOTIDE SEQUENCE</scope>
</reference>
<evidence type="ECO:0000259" key="11">
    <source>
        <dbReference type="Pfam" id="PF22782"/>
    </source>
</evidence>
<evidence type="ECO:0000256" key="5">
    <source>
        <dbReference type="ARBA" id="ARBA00022664"/>
    </source>
</evidence>
<keyword evidence="4" id="KW-0963">Cytoplasm</keyword>
<feature type="compositionally biased region" description="Basic and acidic residues" evidence="9">
    <location>
        <begin position="58"/>
        <end position="101"/>
    </location>
</feature>
<dbReference type="GO" id="GO:0005737">
    <property type="term" value="C:cytoplasm"/>
    <property type="evidence" value="ECO:0007669"/>
    <property type="project" value="UniProtKB-SubCell"/>
</dbReference>
<feature type="compositionally biased region" description="Polar residues" evidence="9">
    <location>
        <begin position="152"/>
        <end position="174"/>
    </location>
</feature>
<evidence type="ECO:0000256" key="4">
    <source>
        <dbReference type="ARBA" id="ARBA00022490"/>
    </source>
</evidence>
<dbReference type="Pfam" id="PF22782">
    <property type="entry name" value="SDE2"/>
    <property type="match status" value="1"/>
</dbReference>
<dbReference type="GO" id="GO:0006397">
    <property type="term" value="P:mRNA processing"/>
    <property type="evidence" value="ECO:0007669"/>
    <property type="project" value="UniProtKB-KW"/>
</dbReference>
<dbReference type="InterPro" id="IPR025086">
    <property type="entry name" value="SDE2/SF3A3_SAP"/>
</dbReference>
<evidence type="ECO:0000313" key="12">
    <source>
        <dbReference type="EMBL" id="NDV35351.1"/>
    </source>
</evidence>
<feature type="domain" description="SDE2/SF3A3 SAP" evidence="10">
    <location>
        <begin position="191"/>
        <end position="258"/>
    </location>
</feature>
<feature type="domain" description="SDE2-like" evidence="11">
    <location>
        <begin position="9"/>
        <end position="109"/>
    </location>
</feature>
<evidence type="ECO:0000256" key="7">
    <source>
        <dbReference type="ARBA" id="ARBA00023242"/>
    </source>
</evidence>
<keyword evidence="7" id="KW-0539">Nucleus</keyword>
<evidence type="ECO:0000256" key="1">
    <source>
        <dbReference type="ARBA" id="ARBA00004123"/>
    </source>
</evidence>
<evidence type="ECO:0000259" key="10">
    <source>
        <dbReference type="Pfam" id="PF13297"/>
    </source>
</evidence>
<keyword evidence="8" id="KW-0131">Cell cycle</keyword>
<dbReference type="InterPro" id="IPR051421">
    <property type="entry name" value="RNA_Proc_DNA_Dmg_Regulator"/>
</dbReference>
<keyword evidence="6" id="KW-0508">mRNA splicing</keyword>
<organism evidence="12">
    <name type="scientific">Arcella intermedia</name>
    <dbReference type="NCBI Taxonomy" id="1963864"/>
    <lineage>
        <taxon>Eukaryota</taxon>
        <taxon>Amoebozoa</taxon>
        <taxon>Tubulinea</taxon>
        <taxon>Elardia</taxon>
        <taxon>Arcellinida</taxon>
        <taxon>Sphaerothecina</taxon>
        <taxon>Arcellidae</taxon>
        <taxon>Arcella</taxon>
    </lineage>
</organism>
<comment type="similarity">
    <text evidence="3">Belongs to the SDE2 family.</text>
</comment>
<dbReference type="Pfam" id="PF13297">
    <property type="entry name" value="SDE2_2C"/>
    <property type="match status" value="1"/>
</dbReference>
<dbReference type="InterPro" id="IPR053822">
    <property type="entry name" value="SDE2-like_dom"/>
</dbReference>
<evidence type="ECO:0000256" key="8">
    <source>
        <dbReference type="ARBA" id="ARBA00023306"/>
    </source>
</evidence>
<proteinExistence type="inferred from homology"/>
<accession>A0A6B2LEY7</accession>
<dbReference type="AlphaFoldDB" id="A0A6B2LEY7"/>
<evidence type="ECO:0000256" key="3">
    <source>
        <dbReference type="ARBA" id="ARBA00008726"/>
    </source>
</evidence>
<evidence type="ECO:0000256" key="6">
    <source>
        <dbReference type="ARBA" id="ARBA00023187"/>
    </source>
</evidence>
<name>A0A6B2LEY7_9EUKA</name>
<dbReference type="PANTHER" id="PTHR12786">
    <property type="entry name" value="SPLICING FACTOR SF3A-RELATED"/>
    <property type="match status" value="1"/>
</dbReference>
<protein>
    <submittedName>
        <fullName evidence="12">Uncharacterized protein</fullName>
    </submittedName>
</protein>
<dbReference type="PANTHER" id="PTHR12786:SF1">
    <property type="entry name" value="SPLICING REGULATOR SDE2"/>
    <property type="match status" value="1"/>
</dbReference>
<comment type="subcellular location">
    <subcellularLocation>
        <location evidence="2">Cytoplasm</location>
    </subcellularLocation>
    <subcellularLocation>
        <location evidence="1">Nucleus</location>
    </subcellularLocation>
</comment>
<sequence length="261" mass="29647">MEVKFRCVGGKGGFGSLLRSSKSTKRTTNFGSCRDIHGRRLRDTDKERLLAELKHQQELREHERIESERARAKEKRLEMDAGLEEVKKAEEEIQSKRKQAVEHVNASVQKAILKKKEEEKKRKREPVEEKNDSESESESQPKLKKQRVAHSESLSPTQTLPSPDNESLQLTQIPRPSIQKEPKEEAVSSPIPSLADEIVDLNTINSLSDLEQFSTETIKRTLIKMGLKCGGTPKDRLNRLWSVKGLAPHMIPSKLKAKGKK</sequence>
<keyword evidence="5" id="KW-0507">mRNA processing</keyword>
<dbReference type="EMBL" id="GIBP01006382">
    <property type="protein sequence ID" value="NDV35351.1"/>
    <property type="molecule type" value="Transcribed_RNA"/>
</dbReference>
<evidence type="ECO:0000256" key="9">
    <source>
        <dbReference type="SAM" id="MobiDB-lite"/>
    </source>
</evidence>
<dbReference type="GO" id="GO:0008380">
    <property type="term" value="P:RNA splicing"/>
    <property type="evidence" value="ECO:0007669"/>
    <property type="project" value="UniProtKB-KW"/>
</dbReference>